<dbReference type="Proteomes" id="UP000186817">
    <property type="component" value="Unassembled WGS sequence"/>
</dbReference>
<evidence type="ECO:0000313" key="2">
    <source>
        <dbReference type="Proteomes" id="UP000186817"/>
    </source>
</evidence>
<organism evidence="1 2">
    <name type="scientific">Symbiodinium microadriaticum</name>
    <name type="common">Dinoflagellate</name>
    <name type="synonym">Zooxanthella microadriatica</name>
    <dbReference type="NCBI Taxonomy" id="2951"/>
    <lineage>
        <taxon>Eukaryota</taxon>
        <taxon>Sar</taxon>
        <taxon>Alveolata</taxon>
        <taxon>Dinophyceae</taxon>
        <taxon>Suessiales</taxon>
        <taxon>Symbiodiniaceae</taxon>
        <taxon>Symbiodinium</taxon>
    </lineage>
</organism>
<protein>
    <submittedName>
        <fullName evidence="1">Uncharacterized protein</fullName>
    </submittedName>
</protein>
<sequence length="154" mass="17244">MAATRDAVSEKQLDEAVVPGWHRYVVGFLTALTAWDSAALYVLLASWPYKCDASLHLKVWLFGWLVLGWPSSMILASVGRRTFRGAICIELALCAFGFAWLMFGSVECWEAEDCADQAPLLFWFVFVTTILVWATIILTMFCLVVTTVLVVLLK</sequence>
<reference evidence="1 2" key="1">
    <citation type="submission" date="2016-02" db="EMBL/GenBank/DDBJ databases">
        <title>Genome analysis of coral dinoflagellate symbionts highlights evolutionary adaptations to a symbiotic lifestyle.</title>
        <authorList>
            <person name="Aranda M."/>
            <person name="Li Y."/>
            <person name="Liew Y.J."/>
            <person name="Baumgarten S."/>
            <person name="Simakov O."/>
            <person name="Wilson M."/>
            <person name="Piel J."/>
            <person name="Ashoor H."/>
            <person name="Bougouffa S."/>
            <person name="Bajic V.B."/>
            <person name="Ryu T."/>
            <person name="Ravasi T."/>
            <person name="Bayer T."/>
            <person name="Micklem G."/>
            <person name="Kim H."/>
            <person name="Bhak J."/>
            <person name="Lajeunesse T.C."/>
            <person name="Voolstra C.R."/>
        </authorList>
    </citation>
    <scope>NUCLEOTIDE SEQUENCE [LARGE SCALE GENOMIC DNA]</scope>
    <source>
        <strain evidence="1 2">CCMP2467</strain>
    </source>
</reference>
<dbReference type="OrthoDB" id="411297at2759"/>
<comment type="caution">
    <text evidence="1">The sequence shown here is derived from an EMBL/GenBank/DDBJ whole genome shotgun (WGS) entry which is preliminary data.</text>
</comment>
<accession>A0A1Q9DPS1</accession>
<gene>
    <name evidence="1" type="ORF">AK812_SmicGene20517</name>
</gene>
<keyword evidence="2" id="KW-1185">Reference proteome</keyword>
<dbReference type="EMBL" id="LSRX01000443">
    <property type="protein sequence ID" value="OLP97154.1"/>
    <property type="molecule type" value="Genomic_DNA"/>
</dbReference>
<name>A0A1Q9DPS1_SYMMI</name>
<proteinExistence type="predicted"/>
<evidence type="ECO:0000313" key="1">
    <source>
        <dbReference type="EMBL" id="OLP97154.1"/>
    </source>
</evidence>
<dbReference type="AlphaFoldDB" id="A0A1Q9DPS1"/>